<keyword evidence="4" id="KW-1185">Reference proteome</keyword>
<proteinExistence type="predicted"/>
<sequence length="116" mass="13624">MAFYTIALCRFEKFIEWFRVWIEIWHIWVVTIGALVIMLLVCIVALFTDSQHDDRFDKRVGRFFTAVSNSSISYAIFAFLALVFLFPFAIVILSLKVLGPYERKTTVREARIFSLF</sequence>
<dbReference type="WBParaSite" id="BXY_0642500.1">
    <property type="protein sequence ID" value="BXY_0642500.1"/>
    <property type="gene ID" value="BXY_0642500"/>
</dbReference>
<keyword evidence="1" id="KW-0472">Membrane</keyword>
<gene>
    <name evidence="2" type="ORF">BXYJ_LOCUS6958</name>
</gene>
<protein>
    <submittedName>
        <fullName evidence="2">(pine wood nematode) hypothetical protein</fullName>
    </submittedName>
</protein>
<reference evidence="2" key="2">
    <citation type="submission" date="2020-09" db="EMBL/GenBank/DDBJ databases">
        <authorList>
            <person name="Kikuchi T."/>
        </authorList>
    </citation>
    <scope>NUCLEOTIDE SEQUENCE</scope>
    <source>
        <strain evidence="2">Ka4C1</strain>
    </source>
</reference>
<evidence type="ECO:0000313" key="2">
    <source>
        <dbReference type="EMBL" id="CAD5221990.1"/>
    </source>
</evidence>
<dbReference type="EMBL" id="CAJFCV020000003">
    <property type="protein sequence ID" value="CAG9108933.1"/>
    <property type="molecule type" value="Genomic_DNA"/>
</dbReference>
<dbReference type="Proteomes" id="UP000095284">
    <property type="component" value="Unplaced"/>
</dbReference>
<dbReference type="Proteomes" id="UP000659654">
    <property type="component" value="Unassembled WGS sequence"/>
</dbReference>
<name>A0A1I7S0A1_BURXY</name>
<feature type="transmembrane region" description="Helical" evidence="1">
    <location>
        <begin position="20"/>
        <end position="47"/>
    </location>
</feature>
<evidence type="ECO:0000256" key="1">
    <source>
        <dbReference type="SAM" id="Phobius"/>
    </source>
</evidence>
<keyword evidence="1" id="KW-0812">Transmembrane</keyword>
<accession>A0A1I7S0A1</accession>
<feature type="transmembrane region" description="Helical" evidence="1">
    <location>
        <begin position="72"/>
        <end position="95"/>
    </location>
</feature>
<dbReference type="AlphaFoldDB" id="A0A1I7S0A1"/>
<dbReference type="Proteomes" id="UP000582659">
    <property type="component" value="Unassembled WGS sequence"/>
</dbReference>
<dbReference type="OrthoDB" id="10424129at2759"/>
<reference evidence="5" key="1">
    <citation type="submission" date="2016-11" db="UniProtKB">
        <authorList>
            <consortium name="WormBaseParasite"/>
        </authorList>
    </citation>
    <scope>IDENTIFICATION</scope>
</reference>
<organism evidence="3 5">
    <name type="scientific">Bursaphelenchus xylophilus</name>
    <name type="common">Pinewood nematode worm</name>
    <name type="synonym">Aphelenchoides xylophilus</name>
    <dbReference type="NCBI Taxonomy" id="6326"/>
    <lineage>
        <taxon>Eukaryota</taxon>
        <taxon>Metazoa</taxon>
        <taxon>Ecdysozoa</taxon>
        <taxon>Nematoda</taxon>
        <taxon>Chromadorea</taxon>
        <taxon>Rhabditida</taxon>
        <taxon>Tylenchina</taxon>
        <taxon>Tylenchomorpha</taxon>
        <taxon>Aphelenchoidea</taxon>
        <taxon>Aphelenchoididae</taxon>
        <taxon>Bursaphelenchus</taxon>
    </lineage>
</organism>
<evidence type="ECO:0000313" key="3">
    <source>
        <dbReference type="Proteomes" id="UP000095284"/>
    </source>
</evidence>
<evidence type="ECO:0000313" key="4">
    <source>
        <dbReference type="Proteomes" id="UP000659654"/>
    </source>
</evidence>
<dbReference type="EMBL" id="CAJFDI010000003">
    <property type="protein sequence ID" value="CAD5221990.1"/>
    <property type="molecule type" value="Genomic_DNA"/>
</dbReference>
<evidence type="ECO:0000313" key="5">
    <source>
        <dbReference type="WBParaSite" id="BXY_0642500.1"/>
    </source>
</evidence>
<keyword evidence="1" id="KW-1133">Transmembrane helix</keyword>